<organism evidence="1 2">
    <name type="scientific">Pistacia integerrima</name>
    <dbReference type="NCBI Taxonomy" id="434235"/>
    <lineage>
        <taxon>Eukaryota</taxon>
        <taxon>Viridiplantae</taxon>
        <taxon>Streptophyta</taxon>
        <taxon>Embryophyta</taxon>
        <taxon>Tracheophyta</taxon>
        <taxon>Spermatophyta</taxon>
        <taxon>Magnoliopsida</taxon>
        <taxon>eudicotyledons</taxon>
        <taxon>Gunneridae</taxon>
        <taxon>Pentapetalae</taxon>
        <taxon>rosids</taxon>
        <taxon>malvids</taxon>
        <taxon>Sapindales</taxon>
        <taxon>Anacardiaceae</taxon>
        <taxon>Pistacia</taxon>
    </lineage>
</organism>
<proteinExistence type="predicted"/>
<accession>A0ACC0YR09</accession>
<name>A0ACC0YR09_9ROSI</name>
<gene>
    <name evidence="1" type="ORF">Pint_27425</name>
</gene>
<protein>
    <submittedName>
        <fullName evidence="1">Uncharacterized protein</fullName>
    </submittedName>
</protein>
<evidence type="ECO:0000313" key="2">
    <source>
        <dbReference type="Proteomes" id="UP001163603"/>
    </source>
</evidence>
<dbReference type="Proteomes" id="UP001163603">
    <property type="component" value="Chromosome 5"/>
</dbReference>
<dbReference type="EMBL" id="CM047740">
    <property type="protein sequence ID" value="KAJ0039604.1"/>
    <property type="molecule type" value="Genomic_DNA"/>
</dbReference>
<comment type="caution">
    <text evidence="1">The sequence shown here is derived from an EMBL/GenBank/DDBJ whole genome shotgun (WGS) entry which is preliminary data.</text>
</comment>
<keyword evidence="2" id="KW-1185">Reference proteome</keyword>
<evidence type="ECO:0000313" key="1">
    <source>
        <dbReference type="EMBL" id="KAJ0039604.1"/>
    </source>
</evidence>
<reference evidence="2" key="1">
    <citation type="journal article" date="2023" name="G3 (Bethesda)">
        <title>Genome assembly and association tests identify interacting loci associated with vigor, precocity, and sex in interspecific pistachio rootstocks.</title>
        <authorList>
            <person name="Palmer W."/>
            <person name="Jacygrad E."/>
            <person name="Sagayaradj S."/>
            <person name="Cavanaugh K."/>
            <person name="Han R."/>
            <person name="Bertier L."/>
            <person name="Beede B."/>
            <person name="Kafkas S."/>
            <person name="Golino D."/>
            <person name="Preece J."/>
            <person name="Michelmore R."/>
        </authorList>
    </citation>
    <scope>NUCLEOTIDE SEQUENCE [LARGE SCALE GENOMIC DNA]</scope>
</reference>
<sequence length="386" mass="43561">MKSVLTYVCFNSYPISQKMASYLKDVSSLRPKGSSLERAIRELEKVVAESRPPNVEVQEADTSSIAIKRRLPREVKQKLAKVARLAQSSQGKISNELVDRLMSILGHLVQLRTLKRNLREMVLLGLSAKREKADRFQQIKLEVTEMIKLQAFKLSDGAADNFQEAFGSEEKRIHREKFSMNSALEDKMCDLYDLYIQGMDEDKGPQIRKLYTELAELWPIGVMDSLGIKKAIFRAKDRRRASHGDEKAQEKLKNKKLPGPSTDGIIRGEVSSMAQPQAFYEKMIAETNTHSSLTTDHHHHAIAMRTSSCKAKGSNTDLHKQERLEKLAYPALREQPKQQQAEAESSMNKSSWSTNKESLKSQKRTVGYPDGLSNQLAAPSNSGRPC</sequence>